<protein>
    <submittedName>
        <fullName evidence="4">LysM peptidoglycan-binding domain-containing protein</fullName>
    </submittedName>
</protein>
<reference evidence="4 5" key="1">
    <citation type="submission" date="2020-04" db="EMBL/GenBank/DDBJ databases">
        <authorList>
            <person name="Zhang R."/>
            <person name="Schippers A."/>
        </authorList>
    </citation>
    <scope>NUCLEOTIDE SEQUENCE [LARGE SCALE GENOMIC DNA]</scope>
    <source>
        <strain evidence="4 5">DSM 109850</strain>
    </source>
</reference>
<dbReference type="Pfam" id="PF01476">
    <property type="entry name" value="LysM"/>
    <property type="match status" value="3"/>
</dbReference>
<dbReference type="InterPro" id="IPR052196">
    <property type="entry name" value="Bact_Kbp"/>
</dbReference>
<evidence type="ECO:0000259" key="3">
    <source>
        <dbReference type="PROSITE" id="PS51782"/>
    </source>
</evidence>
<accession>A0A7Y0Q3A8</accession>
<proteinExistence type="predicted"/>
<dbReference type="EMBL" id="JABBVZ010000080">
    <property type="protein sequence ID" value="NMP24048.1"/>
    <property type="molecule type" value="Genomic_DNA"/>
</dbReference>
<keyword evidence="5" id="KW-1185">Reference proteome</keyword>
<gene>
    <name evidence="4" type="ORF">HIJ39_17075</name>
</gene>
<feature type="domain" description="LysM" evidence="3">
    <location>
        <begin position="325"/>
        <end position="370"/>
    </location>
</feature>
<dbReference type="InterPro" id="IPR018392">
    <property type="entry name" value="LysM"/>
</dbReference>
<dbReference type="SMART" id="SM00257">
    <property type="entry name" value="LysM"/>
    <property type="match status" value="3"/>
</dbReference>
<organism evidence="4 5">
    <name type="scientific">Sulfobacillus harzensis</name>
    <dbReference type="NCBI Taxonomy" id="2729629"/>
    <lineage>
        <taxon>Bacteria</taxon>
        <taxon>Bacillati</taxon>
        <taxon>Bacillota</taxon>
        <taxon>Clostridia</taxon>
        <taxon>Eubacteriales</taxon>
        <taxon>Clostridiales Family XVII. Incertae Sedis</taxon>
        <taxon>Sulfobacillus</taxon>
    </lineage>
</organism>
<sequence length="370" mass="37476">MAEKKGNWLGVVLFLAAAIILYELWKNGTLTRLFHLGGAATAPSTSTAAQSTGSAAKSSSGGSSGGHVVVQKGQTLSGIAASHGISLSALEQANPQIQDPNYILPGEVINLPGAASNTASTSGNTGSAAKTAQTVHTTSSGTHTTGNSVTVQKGQTLSGIAAAHGLSLSALLQANPGLSDPNLIYPGQRIKLPGGASRSGGGVKVLTTPYREPAQPSSSSATGFIHFNSPAEASVSALASNHPVSIAGLSAAQVGYLKSLAKAGKLAGVTATGQPIFVKPNANPNVVFQTHNSGGTYVRKLANQAGTNRVAYQVNTQSHKPSYAATTRVAKGQTLSAIAAAHGLSLASIERLNPQIHNFNLIYPGEEVHL</sequence>
<dbReference type="CDD" id="cd00118">
    <property type="entry name" value="LysM"/>
    <property type="match status" value="3"/>
</dbReference>
<dbReference type="PANTHER" id="PTHR34700">
    <property type="entry name" value="POTASSIUM BINDING PROTEIN KBP"/>
    <property type="match status" value="1"/>
</dbReference>
<keyword evidence="2" id="KW-0812">Transmembrane</keyword>
<dbReference type="SUPFAM" id="SSF54106">
    <property type="entry name" value="LysM domain"/>
    <property type="match status" value="3"/>
</dbReference>
<feature type="domain" description="LysM" evidence="3">
    <location>
        <begin position="147"/>
        <end position="192"/>
    </location>
</feature>
<evidence type="ECO:0000256" key="1">
    <source>
        <dbReference type="SAM" id="MobiDB-lite"/>
    </source>
</evidence>
<feature type="domain" description="LysM" evidence="3">
    <location>
        <begin position="66"/>
        <end position="111"/>
    </location>
</feature>
<dbReference type="PANTHER" id="PTHR34700:SF4">
    <property type="entry name" value="PHAGE-LIKE ELEMENT PBSX PROTEIN XKDP"/>
    <property type="match status" value="1"/>
</dbReference>
<feature type="region of interest" description="Disordered" evidence="1">
    <location>
        <begin position="117"/>
        <end position="148"/>
    </location>
</feature>
<evidence type="ECO:0000313" key="5">
    <source>
        <dbReference type="Proteomes" id="UP000533476"/>
    </source>
</evidence>
<keyword evidence="2" id="KW-0472">Membrane</keyword>
<keyword evidence="2" id="KW-1133">Transmembrane helix</keyword>
<feature type="transmembrane region" description="Helical" evidence="2">
    <location>
        <begin position="6"/>
        <end position="25"/>
    </location>
</feature>
<dbReference type="InterPro" id="IPR036779">
    <property type="entry name" value="LysM_dom_sf"/>
</dbReference>
<comment type="caution">
    <text evidence="4">The sequence shown here is derived from an EMBL/GenBank/DDBJ whole genome shotgun (WGS) entry which is preliminary data.</text>
</comment>
<evidence type="ECO:0000256" key="2">
    <source>
        <dbReference type="SAM" id="Phobius"/>
    </source>
</evidence>
<dbReference type="Gene3D" id="3.10.350.10">
    <property type="entry name" value="LysM domain"/>
    <property type="match status" value="3"/>
</dbReference>
<dbReference type="PROSITE" id="PS51782">
    <property type="entry name" value="LYSM"/>
    <property type="match status" value="3"/>
</dbReference>
<feature type="region of interest" description="Disordered" evidence="1">
    <location>
        <begin position="44"/>
        <end position="67"/>
    </location>
</feature>
<name>A0A7Y0Q3A8_9FIRM</name>
<evidence type="ECO:0000313" key="4">
    <source>
        <dbReference type="EMBL" id="NMP24048.1"/>
    </source>
</evidence>
<dbReference type="Proteomes" id="UP000533476">
    <property type="component" value="Unassembled WGS sequence"/>
</dbReference>
<dbReference type="RefSeq" id="WP_169101829.1">
    <property type="nucleotide sequence ID" value="NZ_JABBVZ010000080.1"/>
</dbReference>
<dbReference type="AlphaFoldDB" id="A0A7Y0Q3A8"/>
<feature type="compositionally biased region" description="Low complexity" evidence="1">
    <location>
        <begin position="44"/>
        <end position="61"/>
    </location>
</feature>